<protein>
    <recommendedName>
        <fullName evidence="4">DUF4843 domain-containing protein</fullName>
    </recommendedName>
</protein>
<keyword evidence="3" id="KW-1185">Reference proteome</keyword>
<feature type="signal peptide" evidence="1">
    <location>
        <begin position="1"/>
        <end position="19"/>
    </location>
</feature>
<dbReference type="AlphaFoldDB" id="A0A1I2J834"/>
<dbReference type="RefSeq" id="WP_245764112.1">
    <property type="nucleotide sequence ID" value="NZ_FONY01000043.1"/>
</dbReference>
<evidence type="ECO:0000313" key="2">
    <source>
        <dbReference type="EMBL" id="SFF50198.1"/>
    </source>
</evidence>
<feature type="chain" id="PRO_5011652685" description="DUF4843 domain-containing protein" evidence="1">
    <location>
        <begin position="20"/>
        <end position="188"/>
    </location>
</feature>
<dbReference type="PROSITE" id="PS51257">
    <property type="entry name" value="PROKAR_LIPOPROTEIN"/>
    <property type="match status" value="1"/>
</dbReference>
<dbReference type="STRING" id="1003.SAMN04488541_10432"/>
<proteinExistence type="predicted"/>
<dbReference type="Proteomes" id="UP000199513">
    <property type="component" value="Unassembled WGS sequence"/>
</dbReference>
<evidence type="ECO:0000313" key="3">
    <source>
        <dbReference type="Proteomes" id="UP000199513"/>
    </source>
</evidence>
<reference evidence="2 3" key="1">
    <citation type="submission" date="2016-10" db="EMBL/GenBank/DDBJ databases">
        <authorList>
            <person name="de Groot N.N."/>
        </authorList>
    </citation>
    <scope>NUCLEOTIDE SEQUENCE [LARGE SCALE GENOMIC DNA]</scope>
    <source>
        <strain>GEY</strain>
        <strain evidence="3">DSM 9560</strain>
    </source>
</reference>
<dbReference type="EMBL" id="FONY01000043">
    <property type="protein sequence ID" value="SFF50198.1"/>
    <property type="molecule type" value="Genomic_DNA"/>
</dbReference>
<organism evidence="2 3">
    <name type="scientific">Thermoflexibacter ruber</name>
    <dbReference type="NCBI Taxonomy" id="1003"/>
    <lineage>
        <taxon>Bacteria</taxon>
        <taxon>Pseudomonadati</taxon>
        <taxon>Bacteroidota</taxon>
        <taxon>Cytophagia</taxon>
        <taxon>Cytophagales</taxon>
        <taxon>Thermoflexibacteraceae</taxon>
        <taxon>Thermoflexibacter</taxon>
    </lineage>
</organism>
<evidence type="ECO:0000256" key="1">
    <source>
        <dbReference type="SAM" id="SignalP"/>
    </source>
</evidence>
<keyword evidence="1" id="KW-0732">Signal</keyword>
<name>A0A1I2J834_9BACT</name>
<evidence type="ECO:0008006" key="4">
    <source>
        <dbReference type="Google" id="ProtNLM"/>
    </source>
</evidence>
<sequence length="188" mass="20856">MKYIKTLFSFLFLSFVVMSCKTEMIDRIDIVNTEHGGYMRTISITPSNQQMSKASLGSAQVSYVIEAYDIEKGNLLDSYDLQARFVDRTPANGTNSVAYRAFLSIPASAFTRDAKTNLPRTTMVIRAADLIRTLGLTEANVSPTDQFEIDATIKLKNGKAFNSRNTGANILGGAFYNSPFFYRITVAN</sequence>
<gene>
    <name evidence="2" type="ORF">SAMN04488541_10432</name>
</gene>
<accession>A0A1I2J834</accession>